<dbReference type="PANTHER" id="PTHR23011">
    <property type="entry name" value="CYCLIC NUCLEOTIDE-BINDING DOMAIN CONTAINING PROTEIN"/>
    <property type="match status" value="1"/>
</dbReference>
<sequence length="661" mass="76852">MFHLDEAYYYKHYKEEKAGLALVLGKALKRTDLDEFFKKKAPAAGKSTKSRTRLPSINRWSQLEETPEEDEDVIEDLLTGSWRKESLTKRFRRRRAVQRKSRVEPLNQMFVTHTGLLIRPYEKFKRIAQAVRIITKTCISLKSYISGGETKEWSLVEMQLNLQKDFNQSLYFNRDMFSKLRVTRGSEKLKKILAIPPTERTRDHIQVLLALLRHHKSFQDYPTHTQILLSQIMIYQNYEARRIVLKQGHRPFCFYIILSGTVLINVKEKDERTGKTFVRTVRELSGGDVFGETAMMSDSVRGTTVVCKDEVELLVIEKEDFNTIIREPLEKQREEHVQYVRDLPLFEDWPVELLLTVNHQFMYQFYRKGNVVVKNWKENNYLVIVKSGSCRVVSEVREEIVRPKTTSPRTLPSLDQRIKSSGMGVRCKSVLGLTGSQKIAPRPDRMVELKVYREDKSISPDIFSQYEEQKRRRRMSNPLEAMERANKDISPNWVRGKSRGHPDGQKPKSSRGPDGKGTTVQLNVSDGTARVWRRISFGAKTSEDRARREAIAEAQKQWRYRYAEVATLGEGSVFGLETLMQKPKVKLSLISDDAECILLSKQLFLKEATPKCLRCVNDMLTQYPSLDFVRQQLQQQRDWVAYKSSITQDIINRKWPGASPR</sequence>
<dbReference type="InterPro" id="IPR014710">
    <property type="entry name" value="RmlC-like_jellyroll"/>
</dbReference>
<dbReference type="AlphaFoldDB" id="A0A8K0EYX4"/>
<dbReference type="EMBL" id="OV696691">
    <property type="protein sequence ID" value="CAH1268306.1"/>
    <property type="molecule type" value="Genomic_DNA"/>
</dbReference>
<dbReference type="SMART" id="SM00100">
    <property type="entry name" value="cNMP"/>
    <property type="match status" value="1"/>
</dbReference>
<feature type="domain" description="Cyclic nucleotide-binding" evidence="2">
    <location>
        <begin position="217"/>
        <end position="342"/>
    </location>
</feature>
<dbReference type="Gene3D" id="2.60.120.10">
    <property type="entry name" value="Jelly Rolls"/>
    <property type="match status" value="2"/>
</dbReference>
<feature type="region of interest" description="Disordered" evidence="1">
    <location>
        <begin position="463"/>
        <end position="523"/>
    </location>
</feature>
<dbReference type="InterPro" id="IPR000595">
    <property type="entry name" value="cNMP-bd_dom"/>
</dbReference>
<proteinExistence type="predicted"/>
<protein>
    <submittedName>
        <fullName evidence="3">CNBD2 protein</fullName>
    </submittedName>
</protein>
<dbReference type="PROSITE" id="PS50042">
    <property type="entry name" value="CNMP_BINDING_3"/>
    <property type="match status" value="1"/>
</dbReference>
<dbReference type="Proteomes" id="UP000838412">
    <property type="component" value="Chromosome 6"/>
</dbReference>
<dbReference type="OrthoDB" id="166212at2759"/>
<name>A0A8K0EYX4_BRALA</name>
<organism evidence="3 4">
    <name type="scientific">Branchiostoma lanceolatum</name>
    <name type="common">Common lancelet</name>
    <name type="synonym">Amphioxus lanceolatum</name>
    <dbReference type="NCBI Taxonomy" id="7740"/>
    <lineage>
        <taxon>Eukaryota</taxon>
        <taxon>Metazoa</taxon>
        <taxon>Chordata</taxon>
        <taxon>Cephalochordata</taxon>
        <taxon>Leptocardii</taxon>
        <taxon>Amphioxiformes</taxon>
        <taxon>Branchiostomatidae</taxon>
        <taxon>Branchiostoma</taxon>
    </lineage>
</organism>
<reference evidence="3" key="1">
    <citation type="submission" date="2022-01" db="EMBL/GenBank/DDBJ databases">
        <authorList>
            <person name="Braso-Vives M."/>
        </authorList>
    </citation>
    <scope>NUCLEOTIDE SEQUENCE</scope>
</reference>
<gene>
    <name evidence="3" type="primary">CNBD2</name>
    <name evidence="3" type="ORF">BLAG_LOCUS21291</name>
</gene>
<dbReference type="CDD" id="cd00038">
    <property type="entry name" value="CAP_ED"/>
    <property type="match status" value="1"/>
</dbReference>
<dbReference type="SUPFAM" id="SSF51206">
    <property type="entry name" value="cAMP-binding domain-like"/>
    <property type="match status" value="2"/>
</dbReference>
<evidence type="ECO:0000313" key="3">
    <source>
        <dbReference type="EMBL" id="CAH1268306.1"/>
    </source>
</evidence>
<feature type="compositionally biased region" description="Basic and acidic residues" evidence="1">
    <location>
        <begin position="500"/>
        <end position="514"/>
    </location>
</feature>
<keyword evidence="4" id="KW-1185">Reference proteome</keyword>
<evidence type="ECO:0000259" key="2">
    <source>
        <dbReference type="PROSITE" id="PS50042"/>
    </source>
</evidence>
<evidence type="ECO:0000313" key="4">
    <source>
        <dbReference type="Proteomes" id="UP000838412"/>
    </source>
</evidence>
<accession>A0A8K0EYX4</accession>
<dbReference type="PANTHER" id="PTHR23011:SF41">
    <property type="entry name" value="CYCLIC NUCLEOTIDE-BINDING DOMAIN-CONTAINING PROTEIN"/>
    <property type="match status" value="1"/>
</dbReference>
<dbReference type="InterPro" id="IPR018490">
    <property type="entry name" value="cNMP-bd_dom_sf"/>
</dbReference>
<dbReference type="Pfam" id="PF00027">
    <property type="entry name" value="cNMP_binding"/>
    <property type="match status" value="1"/>
</dbReference>
<evidence type="ECO:0000256" key="1">
    <source>
        <dbReference type="SAM" id="MobiDB-lite"/>
    </source>
</evidence>